<organism evidence="5 6">
    <name type="scientific">Thermoflavimicrobium daqui</name>
    <dbReference type="NCBI Taxonomy" id="2137476"/>
    <lineage>
        <taxon>Bacteria</taxon>
        <taxon>Bacillati</taxon>
        <taxon>Bacillota</taxon>
        <taxon>Bacilli</taxon>
        <taxon>Bacillales</taxon>
        <taxon>Thermoactinomycetaceae</taxon>
        <taxon>Thermoflavimicrobium</taxon>
    </lineage>
</organism>
<feature type="compositionally biased region" description="Low complexity" evidence="2">
    <location>
        <begin position="33"/>
        <end position="71"/>
    </location>
</feature>
<evidence type="ECO:0000256" key="3">
    <source>
        <dbReference type="SAM" id="SignalP"/>
    </source>
</evidence>
<comment type="caution">
    <text evidence="5">The sequence shown here is derived from an EMBL/GenBank/DDBJ whole genome shotgun (WGS) entry which is preliminary data.</text>
</comment>
<reference evidence="5 6" key="1">
    <citation type="submission" date="2018-06" db="EMBL/GenBank/DDBJ databases">
        <title>Thermoflavimicrobium daqus sp. nov., a thermophilic microbe isolated from Moutai-flavour Daqu.</title>
        <authorList>
            <person name="Wang X."/>
            <person name="Zhou H."/>
        </authorList>
    </citation>
    <scope>NUCLEOTIDE SEQUENCE [LARGE SCALE GENOMIC DNA]</scope>
    <source>
        <strain evidence="5 6">FBKL4.011</strain>
    </source>
</reference>
<keyword evidence="1 3" id="KW-0732">Signal</keyword>
<keyword evidence="6" id="KW-1185">Reference proteome</keyword>
<dbReference type="AlphaFoldDB" id="A0A364K3C7"/>
<feature type="chain" id="PRO_5039384224" description="DUF4352 domain-containing protein" evidence="3">
    <location>
        <begin position="20"/>
        <end position="195"/>
    </location>
</feature>
<dbReference type="EMBL" id="QJKK01000006">
    <property type="protein sequence ID" value="RAL23323.1"/>
    <property type="molecule type" value="Genomic_DNA"/>
</dbReference>
<dbReference type="PROSITE" id="PS51257">
    <property type="entry name" value="PROKAR_LIPOPROTEIN"/>
    <property type="match status" value="1"/>
</dbReference>
<proteinExistence type="predicted"/>
<feature type="signal peptide" evidence="3">
    <location>
        <begin position="1"/>
        <end position="19"/>
    </location>
</feature>
<evidence type="ECO:0000313" key="5">
    <source>
        <dbReference type="EMBL" id="RAL23323.1"/>
    </source>
</evidence>
<feature type="domain" description="DUF4352" evidence="4">
    <location>
        <begin position="73"/>
        <end position="185"/>
    </location>
</feature>
<dbReference type="Pfam" id="PF11611">
    <property type="entry name" value="DUF4352"/>
    <property type="match status" value="1"/>
</dbReference>
<evidence type="ECO:0000313" key="6">
    <source>
        <dbReference type="Proteomes" id="UP000251213"/>
    </source>
</evidence>
<gene>
    <name evidence="5" type="ORF">DL897_11545</name>
</gene>
<feature type="region of interest" description="Disordered" evidence="2">
    <location>
        <begin position="31"/>
        <end position="76"/>
    </location>
</feature>
<reference evidence="5 6" key="2">
    <citation type="submission" date="2018-06" db="EMBL/GenBank/DDBJ databases">
        <authorList>
            <person name="Zhirakovskaya E."/>
        </authorList>
    </citation>
    <scope>NUCLEOTIDE SEQUENCE [LARGE SCALE GENOMIC DNA]</scope>
    <source>
        <strain evidence="5 6">FBKL4.011</strain>
    </source>
</reference>
<accession>A0A364K3C7</accession>
<dbReference type="RefSeq" id="WP_113659308.1">
    <property type="nucleotide sequence ID" value="NZ_KZ845668.1"/>
</dbReference>
<evidence type="ECO:0000259" key="4">
    <source>
        <dbReference type="Pfam" id="PF11611"/>
    </source>
</evidence>
<dbReference type="Proteomes" id="UP000251213">
    <property type="component" value="Unassembled WGS sequence"/>
</dbReference>
<name>A0A364K3C7_9BACL</name>
<dbReference type="Gene3D" id="2.60.40.1240">
    <property type="match status" value="1"/>
</dbReference>
<dbReference type="InterPro" id="IPR029050">
    <property type="entry name" value="Immunoprotect_excell_Ig-like"/>
</dbReference>
<evidence type="ECO:0000256" key="2">
    <source>
        <dbReference type="SAM" id="MobiDB-lite"/>
    </source>
</evidence>
<sequence length="195" mass="21101">MKKLHISLVSIFTASVVVLTGCSFGLKGEQPASQNTSYNQNQNNQNQNNQNQNTQNTNQNNQNQNASQNTQGDVGQTKTVGDLTIQVNGVRVQSGNKTSQPKNGKYIVVDASVTNNSIDKPLSLNGYATLKNANGQTANAQYSPYGLTEINYVTTLVSPQSKVTRGVLVFDISESAPYTLEIKQGDNTTTWTINP</sequence>
<dbReference type="OrthoDB" id="9870471at2"/>
<protein>
    <recommendedName>
        <fullName evidence="4">DUF4352 domain-containing protein</fullName>
    </recommendedName>
</protein>
<dbReference type="InterPro" id="IPR029051">
    <property type="entry name" value="DUF4352"/>
</dbReference>
<evidence type="ECO:0000256" key="1">
    <source>
        <dbReference type="ARBA" id="ARBA00022729"/>
    </source>
</evidence>